<organism evidence="1 2">
    <name type="scientific">Streptomyces paromomycinus</name>
    <name type="common">Streptomyces rimosus subsp. paromomycinus</name>
    <dbReference type="NCBI Taxonomy" id="92743"/>
    <lineage>
        <taxon>Bacteria</taxon>
        <taxon>Bacillati</taxon>
        <taxon>Actinomycetota</taxon>
        <taxon>Actinomycetes</taxon>
        <taxon>Kitasatosporales</taxon>
        <taxon>Streptomycetaceae</taxon>
        <taxon>Streptomyces</taxon>
    </lineage>
</organism>
<proteinExistence type="predicted"/>
<gene>
    <name evidence="1" type="ORF">GKJPGBOP_01452</name>
</gene>
<name>A0A401VXM8_STREY</name>
<protein>
    <submittedName>
        <fullName evidence="1">Uncharacterized protein</fullName>
    </submittedName>
</protein>
<dbReference type="AlphaFoldDB" id="A0A401VXM8"/>
<dbReference type="RefSeq" id="WP_125052971.1">
    <property type="nucleotide sequence ID" value="NZ_BHZD01000001.1"/>
</dbReference>
<dbReference type="EMBL" id="BHZD01000001">
    <property type="protein sequence ID" value="GCD41795.1"/>
    <property type="molecule type" value="Genomic_DNA"/>
</dbReference>
<sequence>MPTLTPSHVVTFARRAQLHTPRAPRQPPVAFITRRTGEGPATAELELRSDDDGIGVLSYADETFADRDSHGVLWRRYHQRRDAAGRLAGEPVAGRVHPGRLREAMSLLTCPICACPAHRADDGWLFLVPRAQRYAEGQLTMWPPVCLAHIGAYACARPDLRHGYAAVRSADPVPYGVSGQRYRFADAAFEAVDVPVLVPYERARGRWVVADRLVRRLTRIKAAV</sequence>
<comment type="caution">
    <text evidence="1">The sequence shown here is derived from an EMBL/GenBank/DDBJ whole genome shotgun (WGS) entry which is preliminary data.</text>
</comment>
<reference evidence="1 2" key="1">
    <citation type="submission" date="2018-11" db="EMBL/GenBank/DDBJ databases">
        <title>Whole genome sequence of Streptomyces paromomycinus NBRC 15454(T).</title>
        <authorList>
            <person name="Komaki H."/>
            <person name="Tamura T."/>
        </authorList>
    </citation>
    <scope>NUCLEOTIDE SEQUENCE [LARGE SCALE GENOMIC DNA]</scope>
    <source>
        <strain evidence="1 2">NBRC 15454</strain>
    </source>
</reference>
<dbReference type="Proteomes" id="UP000286746">
    <property type="component" value="Unassembled WGS sequence"/>
</dbReference>
<evidence type="ECO:0000313" key="1">
    <source>
        <dbReference type="EMBL" id="GCD41795.1"/>
    </source>
</evidence>
<accession>A0A401VXM8</accession>
<keyword evidence="2" id="KW-1185">Reference proteome</keyword>
<evidence type="ECO:0000313" key="2">
    <source>
        <dbReference type="Proteomes" id="UP000286746"/>
    </source>
</evidence>